<name>A0ABW9EGW9_9BURK</name>
<dbReference type="PANTHER" id="PTHR30466">
    <property type="entry name" value="FLAVIN REDUCTASE"/>
    <property type="match status" value="1"/>
</dbReference>
<accession>A0ABW9EGW9</accession>
<dbReference type="RefSeq" id="WP_408154146.1">
    <property type="nucleotide sequence ID" value="NZ_JAQQCL010000013.1"/>
</dbReference>
<dbReference type="Gene3D" id="2.30.110.10">
    <property type="entry name" value="Electron Transport, Fmn-binding Protein, Chain A"/>
    <property type="match status" value="1"/>
</dbReference>
<dbReference type="EMBL" id="JAQQCL010000013">
    <property type="protein sequence ID" value="MFM0718264.1"/>
    <property type="molecule type" value="Genomic_DNA"/>
</dbReference>
<sequence length="179" mass="19281">MSDTCEAKPAAVERTNPILSVFKSALRGMASSVCVITTCDDAGKPHGMAASAVASVSFDPPSMLIAVNESASISGRLKATKAFCINVLTCDHDHVVESFSNSAMRERRFESDEWGYGPLGLPYLRTAQASIFCQEDGALAYGTHTVFIGRVFDVLIGDKNSPFVWHNGTRVQIQSVAQF</sequence>
<keyword evidence="1" id="KW-0560">Oxidoreductase</keyword>
<organism evidence="3 4">
    <name type="scientific">Paraburkholderia strydomiana</name>
    <dbReference type="NCBI Taxonomy" id="1245417"/>
    <lineage>
        <taxon>Bacteria</taxon>
        <taxon>Pseudomonadati</taxon>
        <taxon>Pseudomonadota</taxon>
        <taxon>Betaproteobacteria</taxon>
        <taxon>Burkholderiales</taxon>
        <taxon>Burkholderiaceae</taxon>
        <taxon>Paraburkholderia</taxon>
    </lineage>
</organism>
<protein>
    <submittedName>
        <fullName evidence="3">Flavin reductase family protein</fullName>
    </submittedName>
</protein>
<proteinExistence type="predicted"/>
<dbReference type="SUPFAM" id="SSF50475">
    <property type="entry name" value="FMN-binding split barrel"/>
    <property type="match status" value="1"/>
</dbReference>
<gene>
    <name evidence="3" type="ORF">PQQ73_18195</name>
</gene>
<dbReference type="InterPro" id="IPR050268">
    <property type="entry name" value="NADH-dep_flavin_reductase"/>
</dbReference>
<dbReference type="SMART" id="SM00903">
    <property type="entry name" value="Flavin_Reduct"/>
    <property type="match status" value="1"/>
</dbReference>
<keyword evidence="4" id="KW-1185">Reference proteome</keyword>
<dbReference type="InterPro" id="IPR012349">
    <property type="entry name" value="Split_barrel_FMN-bd"/>
</dbReference>
<evidence type="ECO:0000256" key="1">
    <source>
        <dbReference type="ARBA" id="ARBA00023002"/>
    </source>
</evidence>
<evidence type="ECO:0000259" key="2">
    <source>
        <dbReference type="SMART" id="SM00903"/>
    </source>
</evidence>
<evidence type="ECO:0000313" key="4">
    <source>
        <dbReference type="Proteomes" id="UP001629392"/>
    </source>
</evidence>
<dbReference type="PANTHER" id="PTHR30466:SF1">
    <property type="entry name" value="FMN REDUCTASE (NADH) RUTF"/>
    <property type="match status" value="1"/>
</dbReference>
<dbReference type="Proteomes" id="UP001629392">
    <property type="component" value="Unassembled WGS sequence"/>
</dbReference>
<dbReference type="InterPro" id="IPR002563">
    <property type="entry name" value="Flavin_Rdtase-like_dom"/>
</dbReference>
<dbReference type="Pfam" id="PF01613">
    <property type="entry name" value="Flavin_Reduct"/>
    <property type="match status" value="1"/>
</dbReference>
<reference evidence="3 4" key="1">
    <citation type="journal article" date="2024" name="Chem. Sci.">
        <title>Discovery of megapolipeptins by genome mining of a Burkholderiales bacteria collection.</title>
        <authorList>
            <person name="Paulo B.S."/>
            <person name="Recchia M.J.J."/>
            <person name="Lee S."/>
            <person name="Fergusson C.H."/>
            <person name="Romanowski S.B."/>
            <person name="Hernandez A."/>
            <person name="Krull N."/>
            <person name="Liu D.Y."/>
            <person name="Cavanagh H."/>
            <person name="Bos A."/>
            <person name="Gray C.A."/>
            <person name="Murphy B.T."/>
            <person name="Linington R.G."/>
            <person name="Eustaquio A.S."/>
        </authorList>
    </citation>
    <scope>NUCLEOTIDE SEQUENCE [LARGE SCALE GENOMIC DNA]</scope>
    <source>
        <strain evidence="3 4">RL17-350-BIC-E</strain>
    </source>
</reference>
<comment type="caution">
    <text evidence="3">The sequence shown here is derived from an EMBL/GenBank/DDBJ whole genome shotgun (WGS) entry which is preliminary data.</text>
</comment>
<feature type="domain" description="Flavin reductase like" evidence="2">
    <location>
        <begin position="26"/>
        <end position="172"/>
    </location>
</feature>
<evidence type="ECO:0000313" key="3">
    <source>
        <dbReference type="EMBL" id="MFM0718264.1"/>
    </source>
</evidence>